<protein>
    <recommendedName>
        <fullName evidence="8">BAX inhibitor (BI)-1/YccA family protein</fullName>
    </recommendedName>
</protein>
<dbReference type="Proteomes" id="UP000276349">
    <property type="component" value="Unassembled WGS sequence"/>
</dbReference>
<keyword evidence="7" id="KW-1185">Reference proteome</keyword>
<dbReference type="InterPro" id="IPR006214">
    <property type="entry name" value="Bax_inhibitor_1-related"/>
</dbReference>
<dbReference type="Pfam" id="PF01027">
    <property type="entry name" value="Bax1-I"/>
    <property type="match status" value="1"/>
</dbReference>
<evidence type="ECO:0000256" key="3">
    <source>
        <dbReference type="ARBA" id="ARBA00022989"/>
    </source>
</evidence>
<proteinExistence type="predicted"/>
<dbReference type="AlphaFoldDB" id="A0A3S0JMS7"/>
<dbReference type="RefSeq" id="WP_126296310.1">
    <property type="nucleotide sequence ID" value="NZ_CP155468.1"/>
</dbReference>
<feature type="transmembrane region" description="Helical" evidence="5">
    <location>
        <begin position="181"/>
        <end position="199"/>
    </location>
</feature>
<gene>
    <name evidence="6" type="ORF">EKG35_19955</name>
</gene>
<comment type="subcellular location">
    <subcellularLocation>
        <location evidence="1">Membrane</location>
        <topology evidence="1">Multi-pass membrane protein</topology>
    </subcellularLocation>
</comment>
<dbReference type="GO" id="GO:0016020">
    <property type="term" value="C:membrane"/>
    <property type="evidence" value="ECO:0007669"/>
    <property type="project" value="UniProtKB-SubCell"/>
</dbReference>
<organism evidence="6 7">
    <name type="scientific">Lysinibacillus telephonicus</name>
    <dbReference type="NCBI Taxonomy" id="1714840"/>
    <lineage>
        <taxon>Bacteria</taxon>
        <taxon>Bacillati</taxon>
        <taxon>Bacillota</taxon>
        <taxon>Bacilli</taxon>
        <taxon>Bacillales</taxon>
        <taxon>Bacillaceae</taxon>
        <taxon>Lysinibacillus</taxon>
    </lineage>
</organism>
<evidence type="ECO:0008006" key="8">
    <source>
        <dbReference type="Google" id="ProtNLM"/>
    </source>
</evidence>
<dbReference type="OrthoDB" id="9793828at2"/>
<reference evidence="6 7" key="1">
    <citation type="submission" date="2018-12" db="EMBL/GenBank/DDBJ databases">
        <authorList>
            <person name="Yu L."/>
        </authorList>
    </citation>
    <scope>NUCLEOTIDE SEQUENCE [LARGE SCALE GENOMIC DNA]</scope>
    <source>
        <strain evidence="6 7">S5H2222</strain>
    </source>
</reference>
<evidence type="ECO:0000256" key="1">
    <source>
        <dbReference type="ARBA" id="ARBA00004141"/>
    </source>
</evidence>
<feature type="transmembrane region" description="Helical" evidence="5">
    <location>
        <begin position="124"/>
        <end position="142"/>
    </location>
</feature>
<feature type="transmembrane region" description="Helical" evidence="5">
    <location>
        <begin position="148"/>
        <end position="169"/>
    </location>
</feature>
<comment type="caution">
    <text evidence="6">The sequence shown here is derived from an EMBL/GenBank/DDBJ whole genome shotgun (WGS) entry which is preliminary data.</text>
</comment>
<feature type="transmembrane region" description="Helical" evidence="5">
    <location>
        <begin position="12"/>
        <end position="32"/>
    </location>
</feature>
<keyword evidence="2 5" id="KW-0812">Transmembrane</keyword>
<evidence type="ECO:0000313" key="6">
    <source>
        <dbReference type="EMBL" id="RTQ86597.1"/>
    </source>
</evidence>
<keyword evidence="3 5" id="KW-1133">Transmembrane helix</keyword>
<evidence type="ECO:0000256" key="2">
    <source>
        <dbReference type="ARBA" id="ARBA00022692"/>
    </source>
</evidence>
<evidence type="ECO:0000256" key="4">
    <source>
        <dbReference type="ARBA" id="ARBA00023136"/>
    </source>
</evidence>
<dbReference type="EMBL" id="RXNR01000114">
    <property type="protein sequence ID" value="RTQ86597.1"/>
    <property type="molecule type" value="Genomic_DNA"/>
</dbReference>
<sequence>MTYMSRNRNFNFILKHFVFMWVLTILGVLLATMLPYSIVIPLAILSIVLLVSTYLMQKIQLPNIILYLIPFFLGMLEFLIMIVFIEWLGTALVISVYIGTIIIFLLLAFLGLKLTFEVPDMANYLLTILSVFVVFAFIYIFIPISSSFFLILCGLFVLMFALYTVYELNIMRNNFVKDSEVIVIALGLYLNFINMFLNIREFTNHIRK</sequence>
<evidence type="ECO:0000256" key="5">
    <source>
        <dbReference type="SAM" id="Phobius"/>
    </source>
</evidence>
<keyword evidence="4 5" id="KW-0472">Membrane</keyword>
<feature type="transmembrane region" description="Helical" evidence="5">
    <location>
        <begin position="64"/>
        <end position="85"/>
    </location>
</feature>
<accession>A0A3S0JMS7</accession>
<name>A0A3S0JMS7_9BACI</name>
<evidence type="ECO:0000313" key="7">
    <source>
        <dbReference type="Proteomes" id="UP000276349"/>
    </source>
</evidence>
<feature type="transmembrane region" description="Helical" evidence="5">
    <location>
        <begin position="38"/>
        <end position="57"/>
    </location>
</feature>
<feature type="transmembrane region" description="Helical" evidence="5">
    <location>
        <begin position="91"/>
        <end position="112"/>
    </location>
</feature>